<sequence>MATQTLVLPGDTISPNILPIPSNPSHFLKLGPGLRHTPPSTITSVLAGSLCIDPKKNAIWVENNSGRYIPQPHDLILATVHHSSTDWYHCAITPYTTLAQLPHLAFEGATKKTRPQLNAGSLVYARVVSAAKHTDVEITCCNASTGKSEGMGELKGGMVFDVSLGMARRLLLARQREEGGIVVLEGLAEKVAFEVAVGRNGKVWVKSGGVKETLLVGRALQETDREGLGVEEQGRLVKKLLRGL</sequence>
<evidence type="ECO:0000256" key="5">
    <source>
        <dbReference type="ARBA" id="ARBA00022552"/>
    </source>
</evidence>
<evidence type="ECO:0000256" key="1">
    <source>
        <dbReference type="ARBA" id="ARBA00004496"/>
    </source>
</evidence>
<dbReference type="Proteomes" id="UP000664534">
    <property type="component" value="Unassembled WGS sequence"/>
</dbReference>
<dbReference type="PANTHER" id="PTHR21321">
    <property type="entry name" value="PNAS-3 RELATED"/>
    <property type="match status" value="1"/>
</dbReference>
<dbReference type="Gene3D" id="3.30.1370.10">
    <property type="entry name" value="K Homology domain, type 1"/>
    <property type="match status" value="1"/>
</dbReference>
<dbReference type="OrthoDB" id="340500at2759"/>
<dbReference type="GO" id="GO:0071034">
    <property type="term" value="P:CUT catabolic process"/>
    <property type="evidence" value="ECO:0007669"/>
    <property type="project" value="TreeGrafter"/>
</dbReference>
<evidence type="ECO:0000256" key="6">
    <source>
        <dbReference type="ARBA" id="ARBA00022835"/>
    </source>
</evidence>
<dbReference type="AlphaFoldDB" id="A0A8H3IUV0"/>
<dbReference type="Pfam" id="PF18311">
    <property type="entry name" value="Rrp40_N"/>
    <property type="match status" value="1"/>
</dbReference>
<dbReference type="CDD" id="cd22526">
    <property type="entry name" value="KH-I_Rrp40"/>
    <property type="match status" value="1"/>
</dbReference>
<keyword evidence="5" id="KW-0698">rRNA processing</keyword>
<dbReference type="GO" id="GO:0071051">
    <property type="term" value="P:poly(A)-dependent snoRNA 3'-end processing"/>
    <property type="evidence" value="ECO:0007669"/>
    <property type="project" value="TreeGrafter"/>
</dbReference>
<dbReference type="GO" id="GO:0000177">
    <property type="term" value="C:cytoplasmic exosome (RNase complex)"/>
    <property type="evidence" value="ECO:0007669"/>
    <property type="project" value="TreeGrafter"/>
</dbReference>
<dbReference type="GO" id="GO:0005730">
    <property type="term" value="C:nucleolus"/>
    <property type="evidence" value="ECO:0007669"/>
    <property type="project" value="UniProtKB-SubCell"/>
</dbReference>
<evidence type="ECO:0000256" key="7">
    <source>
        <dbReference type="ARBA" id="ARBA00022884"/>
    </source>
</evidence>
<dbReference type="InterPro" id="IPR026699">
    <property type="entry name" value="Exosome_RNA_bind1/RRP40/RRP4"/>
</dbReference>
<dbReference type="GO" id="GO:0000176">
    <property type="term" value="C:nuclear exosome (RNase complex)"/>
    <property type="evidence" value="ECO:0007669"/>
    <property type="project" value="TreeGrafter"/>
</dbReference>
<keyword evidence="13" id="KW-1185">Reference proteome</keyword>
<dbReference type="FunFam" id="2.40.50.100:FF:000073">
    <property type="entry name" value="Putative Exosome complex component RRP40"/>
    <property type="match status" value="1"/>
</dbReference>
<dbReference type="Gene3D" id="2.40.50.140">
    <property type="entry name" value="Nucleic acid-binding proteins"/>
    <property type="match status" value="1"/>
</dbReference>
<feature type="domain" description="Exosome complex exonuclease Rrp40 N-terminal" evidence="11">
    <location>
        <begin position="28"/>
        <end position="67"/>
    </location>
</feature>
<dbReference type="GO" id="GO:0071038">
    <property type="term" value="P:TRAMP-dependent tRNA surveillance pathway"/>
    <property type="evidence" value="ECO:0007669"/>
    <property type="project" value="TreeGrafter"/>
</dbReference>
<evidence type="ECO:0000259" key="10">
    <source>
        <dbReference type="Pfam" id="PF15985"/>
    </source>
</evidence>
<dbReference type="Pfam" id="PF21262">
    <property type="entry name" value="RRP40_S1"/>
    <property type="match status" value="1"/>
</dbReference>
<gene>
    <name evidence="12" type="primary">RRP40</name>
    <name evidence="12" type="ORF">IMSHALPRED_009126</name>
</gene>
<dbReference type="InterPro" id="IPR041054">
    <property type="entry name" value="Rrp40_N_euk"/>
</dbReference>
<organism evidence="12 13">
    <name type="scientific">Imshaugia aleurites</name>
    <dbReference type="NCBI Taxonomy" id="172621"/>
    <lineage>
        <taxon>Eukaryota</taxon>
        <taxon>Fungi</taxon>
        <taxon>Dikarya</taxon>
        <taxon>Ascomycota</taxon>
        <taxon>Pezizomycotina</taxon>
        <taxon>Lecanoromycetes</taxon>
        <taxon>OSLEUM clade</taxon>
        <taxon>Lecanoromycetidae</taxon>
        <taxon>Lecanorales</taxon>
        <taxon>Lecanorineae</taxon>
        <taxon>Parmeliaceae</taxon>
        <taxon>Imshaugia</taxon>
    </lineage>
</organism>
<keyword evidence="6" id="KW-0271">Exosome</keyword>
<dbReference type="InterPro" id="IPR036612">
    <property type="entry name" value="KH_dom_type_1_sf"/>
</dbReference>
<dbReference type="GO" id="GO:0003723">
    <property type="term" value="F:RNA binding"/>
    <property type="evidence" value="ECO:0007669"/>
    <property type="project" value="UniProtKB-KW"/>
</dbReference>
<evidence type="ECO:0000256" key="9">
    <source>
        <dbReference type="ARBA" id="ARBA00030615"/>
    </source>
</evidence>
<dbReference type="Pfam" id="PF15985">
    <property type="entry name" value="KH_6"/>
    <property type="match status" value="1"/>
</dbReference>
<dbReference type="InterPro" id="IPR012340">
    <property type="entry name" value="NA-bd_OB-fold"/>
</dbReference>
<keyword evidence="4" id="KW-0963">Cytoplasm</keyword>
<feature type="domain" description="K Homology" evidence="10">
    <location>
        <begin position="157"/>
        <end position="208"/>
    </location>
</feature>
<dbReference type="CDD" id="cd05790">
    <property type="entry name" value="S1_Rrp40"/>
    <property type="match status" value="1"/>
</dbReference>
<dbReference type="InterPro" id="IPR049469">
    <property type="entry name" value="RRP40_KH-I"/>
</dbReference>
<comment type="similarity">
    <text evidence="3">Belongs to the RRP40 family.</text>
</comment>
<evidence type="ECO:0000256" key="8">
    <source>
        <dbReference type="ARBA" id="ARBA00023242"/>
    </source>
</evidence>
<accession>A0A8H3IUV0</accession>
<dbReference type="GO" id="GO:0034475">
    <property type="term" value="P:U4 snRNA 3'-end processing"/>
    <property type="evidence" value="ECO:0007669"/>
    <property type="project" value="TreeGrafter"/>
</dbReference>
<dbReference type="Gene3D" id="2.40.50.100">
    <property type="match status" value="1"/>
</dbReference>
<evidence type="ECO:0000256" key="2">
    <source>
        <dbReference type="ARBA" id="ARBA00004604"/>
    </source>
</evidence>
<comment type="subcellular location">
    <subcellularLocation>
        <location evidence="1">Cytoplasm</location>
    </subcellularLocation>
    <subcellularLocation>
        <location evidence="2">Nucleus</location>
        <location evidence="2">Nucleolus</location>
    </subcellularLocation>
</comment>
<dbReference type="PANTHER" id="PTHR21321:SF1">
    <property type="entry name" value="EXOSOME COMPLEX COMPONENT RRP40"/>
    <property type="match status" value="1"/>
</dbReference>
<comment type="caution">
    <text evidence="12">The sequence shown here is derived from an EMBL/GenBank/DDBJ whole genome shotgun (WGS) entry which is preliminary data.</text>
</comment>
<dbReference type="SUPFAM" id="SSF54791">
    <property type="entry name" value="Eukaryotic type KH-domain (KH-domain type I)"/>
    <property type="match status" value="1"/>
</dbReference>
<keyword evidence="8" id="KW-0539">Nucleus</keyword>
<evidence type="ECO:0000256" key="4">
    <source>
        <dbReference type="ARBA" id="ARBA00022490"/>
    </source>
</evidence>
<dbReference type="GO" id="GO:0071035">
    <property type="term" value="P:nuclear polyadenylation-dependent rRNA catabolic process"/>
    <property type="evidence" value="ECO:0007669"/>
    <property type="project" value="TreeGrafter"/>
</dbReference>
<evidence type="ECO:0000256" key="3">
    <source>
        <dbReference type="ARBA" id="ARBA00007841"/>
    </source>
</evidence>
<protein>
    <recommendedName>
        <fullName evidence="9">Ribosomal RNA-processing protein 40</fullName>
    </recommendedName>
</protein>
<evidence type="ECO:0000259" key="11">
    <source>
        <dbReference type="Pfam" id="PF18311"/>
    </source>
</evidence>
<evidence type="ECO:0000313" key="13">
    <source>
        <dbReference type="Proteomes" id="UP000664534"/>
    </source>
</evidence>
<evidence type="ECO:0000313" key="12">
    <source>
        <dbReference type="EMBL" id="CAF9933278.1"/>
    </source>
</evidence>
<name>A0A8H3IUV0_9LECA</name>
<dbReference type="FunFam" id="2.40.50.140:FF:000127">
    <property type="entry name" value="Exosome complex component RRP40"/>
    <property type="match status" value="1"/>
</dbReference>
<proteinExistence type="inferred from homology"/>
<dbReference type="EMBL" id="CAJPDT010000069">
    <property type="protein sequence ID" value="CAF9933278.1"/>
    <property type="molecule type" value="Genomic_DNA"/>
</dbReference>
<keyword evidence="7" id="KW-0694">RNA-binding</keyword>
<dbReference type="InterPro" id="IPR004088">
    <property type="entry name" value="KH_dom_type_1"/>
</dbReference>
<dbReference type="GO" id="GO:0000467">
    <property type="term" value="P:exonucleolytic trimming to generate mature 3'-end of 5.8S rRNA from tricistronic rRNA transcript (SSU-rRNA, 5.8S rRNA, LSU-rRNA)"/>
    <property type="evidence" value="ECO:0007669"/>
    <property type="project" value="TreeGrafter"/>
</dbReference>
<dbReference type="SUPFAM" id="SSF50249">
    <property type="entry name" value="Nucleic acid-binding proteins"/>
    <property type="match status" value="1"/>
</dbReference>
<reference evidence="12" key="1">
    <citation type="submission" date="2021-03" db="EMBL/GenBank/DDBJ databases">
        <authorList>
            <person name="Tagirdzhanova G."/>
        </authorList>
    </citation>
    <scope>NUCLEOTIDE SEQUENCE</scope>
</reference>
<dbReference type="InterPro" id="IPR037319">
    <property type="entry name" value="Rrp40_S1"/>
</dbReference>